<keyword evidence="2" id="KW-1185">Reference proteome</keyword>
<dbReference type="Pfam" id="PF03646">
    <property type="entry name" value="FlaG"/>
    <property type="match status" value="1"/>
</dbReference>
<name>A0A927H043_9BACL</name>
<dbReference type="PANTHER" id="PTHR37166">
    <property type="entry name" value="PROTEIN FLAG"/>
    <property type="match status" value="1"/>
</dbReference>
<dbReference type="InterPro" id="IPR005186">
    <property type="entry name" value="FlaG"/>
</dbReference>
<dbReference type="EMBL" id="JACXJA010000021">
    <property type="protein sequence ID" value="MBD2863641.1"/>
    <property type="molecule type" value="Genomic_DNA"/>
</dbReference>
<proteinExistence type="predicted"/>
<organism evidence="1 2">
    <name type="scientific">Paenibacillus oceani</name>
    <dbReference type="NCBI Taxonomy" id="2772510"/>
    <lineage>
        <taxon>Bacteria</taxon>
        <taxon>Bacillati</taxon>
        <taxon>Bacillota</taxon>
        <taxon>Bacilli</taxon>
        <taxon>Bacillales</taxon>
        <taxon>Paenibacillaceae</taxon>
        <taxon>Paenibacillus</taxon>
    </lineage>
</organism>
<dbReference type="PANTHER" id="PTHR37166:SF1">
    <property type="entry name" value="PROTEIN FLAG"/>
    <property type="match status" value="1"/>
</dbReference>
<keyword evidence="1" id="KW-0966">Cell projection</keyword>
<keyword evidence="1" id="KW-0282">Flagellum</keyword>
<accession>A0A927H043</accession>
<gene>
    <name evidence="1" type="ORF">IDH45_16740</name>
</gene>
<evidence type="ECO:0000313" key="2">
    <source>
        <dbReference type="Proteomes" id="UP000639396"/>
    </source>
</evidence>
<dbReference type="InterPro" id="IPR035924">
    <property type="entry name" value="FlaG-like_sf"/>
</dbReference>
<dbReference type="Gene3D" id="3.30.160.170">
    <property type="entry name" value="FlaG-like"/>
    <property type="match status" value="1"/>
</dbReference>
<protein>
    <submittedName>
        <fullName evidence="1">Flagellar protein FlaG</fullName>
    </submittedName>
</protein>
<reference evidence="1" key="1">
    <citation type="submission" date="2020-09" db="EMBL/GenBank/DDBJ databases">
        <title>A novel bacterium of genus Paenibacillus, isolated from South China Sea.</title>
        <authorList>
            <person name="Huang H."/>
            <person name="Mo K."/>
            <person name="Hu Y."/>
        </authorList>
    </citation>
    <scope>NUCLEOTIDE SEQUENCE</scope>
    <source>
        <strain evidence="1">IB182363</strain>
    </source>
</reference>
<keyword evidence="1" id="KW-0969">Cilium</keyword>
<evidence type="ECO:0000313" key="1">
    <source>
        <dbReference type="EMBL" id="MBD2863641.1"/>
    </source>
</evidence>
<comment type="caution">
    <text evidence="1">The sequence shown here is derived from an EMBL/GenBank/DDBJ whole genome shotgun (WGS) entry which is preliminary data.</text>
</comment>
<dbReference type="Proteomes" id="UP000639396">
    <property type="component" value="Unassembled WGS sequence"/>
</dbReference>
<dbReference type="AlphaFoldDB" id="A0A927H043"/>
<dbReference type="SUPFAM" id="SSF160214">
    <property type="entry name" value="FlaG-like"/>
    <property type="match status" value="1"/>
</dbReference>
<sequence length="97" mass="10885">MTNTIQNAQELKKAELQGEHISISEEQLIMAIDRAVQAVQGPATVLDFSIHKSTNQIMVKVLERDTGKVVREIPPEKMLDFVAKLWEMAGILVDKRA</sequence>